<evidence type="ECO:0000256" key="1">
    <source>
        <dbReference type="ARBA" id="ARBA00004141"/>
    </source>
</evidence>
<evidence type="ECO:0000256" key="7">
    <source>
        <dbReference type="ARBA" id="ARBA00023136"/>
    </source>
</evidence>
<feature type="region of interest" description="Disordered" evidence="8">
    <location>
        <begin position="75"/>
        <end position="94"/>
    </location>
</feature>
<evidence type="ECO:0000256" key="5">
    <source>
        <dbReference type="ARBA" id="ARBA00022692"/>
    </source>
</evidence>
<keyword evidence="6 9" id="KW-1133">Transmembrane helix</keyword>
<dbReference type="InterPro" id="IPR009450">
    <property type="entry name" value="Plno_GlcNAc_GPI2"/>
</dbReference>
<reference evidence="10" key="1">
    <citation type="submission" date="2023-04" db="EMBL/GenBank/DDBJ databases">
        <title>Ambrosiozyma monospora NBRC 1965.</title>
        <authorList>
            <person name="Ichikawa N."/>
            <person name="Sato H."/>
            <person name="Tonouchi N."/>
        </authorList>
    </citation>
    <scope>NUCLEOTIDE SEQUENCE</scope>
    <source>
        <strain evidence="10">NBRC 1965</strain>
    </source>
</reference>
<dbReference type="AlphaFoldDB" id="A0A9W7DKB8"/>
<gene>
    <name evidence="10" type="ORF">Amon01_000438200</name>
</gene>
<protein>
    <submittedName>
        <fullName evidence="10">Unnamed protein product</fullName>
    </submittedName>
</protein>
<evidence type="ECO:0000256" key="6">
    <source>
        <dbReference type="ARBA" id="ARBA00022989"/>
    </source>
</evidence>
<feature type="transmembrane region" description="Helical" evidence="9">
    <location>
        <begin position="210"/>
        <end position="229"/>
    </location>
</feature>
<dbReference type="OrthoDB" id="196709at2759"/>
<comment type="pathway">
    <text evidence="2">Glycolipid biosynthesis; glycosylphosphatidylinositol-anchor biosynthesis.</text>
</comment>
<dbReference type="Proteomes" id="UP001165063">
    <property type="component" value="Unassembled WGS sequence"/>
</dbReference>
<evidence type="ECO:0000256" key="8">
    <source>
        <dbReference type="SAM" id="MobiDB-lite"/>
    </source>
</evidence>
<evidence type="ECO:0000256" key="3">
    <source>
        <dbReference type="ARBA" id="ARBA00008321"/>
    </source>
</evidence>
<comment type="subcellular location">
    <subcellularLocation>
        <location evidence="1">Membrane</location>
        <topology evidence="1">Multi-pass membrane protein</topology>
    </subcellularLocation>
</comment>
<feature type="transmembrane region" description="Helical" evidence="9">
    <location>
        <begin position="178"/>
        <end position="198"/>
    </location>
</feature>
<evidence type="ECO:0000256" key="2">
    <source>
        <dbReference type="ARBA" id="ARBA00004687"/>
    </source>
</evidence>
<dbReference type="EMBL" id="BSXU01002089">
    <property type="protein sequence ID" value="GMG34179.1"/>
    <property type="molecule type" value="Genomic_DNA"/>
</dbReference>
<feature type="compositionally biased region" description="Polar residues" evidence="8">
    <location>
        <begin position="111"/>
        <end position="122"/>
    </location>
</feature>
<dbReference type="PANTHER" id="PTHR12982:SF0">
    <property type="entry name" value="PHOSPHATIDYLINOSITOL N-ACETYLGLUCOSAMINYLTRANSFERASE SUBUNIT C"/>
    <property type="match status" value="1"/>
</dbReference>
<evidence type="ECO:0000256" key="9">
    <source>
        <dbReference type="SAM" id="Phobius"/>
    </source>
</evidence>
<evidence type="ECO:0000313" key="11">
    <source>
        <dbReference type="Proteomes" id="UP001165063"/>
    </source>
</evidence>
<name>A0A9W7DKB8_AMBMO</name>
<comment type="caution">
    <text evidence="10">The sequence shown here is derived from an EMBL/GenBank/DDBJ whole genome shotgun (WGS) entry which is preliminary data.</text>
</comment>
<organism evidence="10 11">
    <name type="scientific">Ambrosiozyma monospora</name>
    <name type="common">Yeast</name>
    <name type="synonym">Endomycopsis monosporus</name>
    <dbReference type="NCBI Taxonomy" id="43982"/>
    <lineage>
        <taxon>Eukaryota</taxon>
        <taxon>Fungi</taxon>
        <taxon>Dikarya</taxon>
        <taxon>Ascomycota</taxon>
        <taxon>Saccharomycotina</taxon>
        <taxon>Pichiomycetes</taxon>
        <taxon>Pichiales</taxon>
        <taxon>Pichiaceae</taxon>
        <taxon>Ambrosiozyma</taxon>
    </lineage>
</organism>
<dbReference type="PANTHER" id="PTHR12982">
    <property type="entry name" value="PHOSPHATIDYLINOSITOL GLYCAN, CLASS C"/>
    <property type="match status" value="1"/>
</dbReference>
<sequence>MASEQQTLASVSPALTASTLSISEQSPTGHSNTIIVALNDDAMIQDIPNDLILGPSLMSNDSEPFEASRTIVPSHFQEKTCPPPPSSSASDSVLEFDKRHGRQQHPFLINDSGSHQHLSNNKKNSRKHMQQQQKQPWKKLLWIKQDYDDNYTDTSFLSQLKRNSTVVNYSFLSVVRDFFLIVLHLSVIMSVILVFYGIYQLHWNPVTPTLVSTITTMLCFIIYVITLNIQRSRELIALQKYKIEQLSMSTRARRIRNVSGPSSRSSSPFAGLDNRSRAGFSNISLNNNNSGNVNSTTSASFSNLDLEQYLMEPKPPSLISTLKSSVLILLSLLTFSPVLKSLTNSTASDSIWALTTASTNSHKQ</sequence>
<keyword evidence="7 9" id="KW-0472">Membrane</keyword>
<comment type="similarity">
    <text evidence="3">Belongs to the PIGC family.</text>
</comment>
<evidence type="ECO:0000256" key="4">
    <source>
        <dbReference type="ARBA" id="ARBA00022502"/>
    </source>
</evidence>
<keyword evidence="5 9" id="KW-0812">Transmembrane</keyword>
<proteinExistence type="inferred from homology"/>
<keyword evidence="4" id="KW-0337">GPI-anchor biosynthesis</keyword>
<dbReference type="GO" id="GO:0000506">
    <property type="term" value="C:glycosylphosphatidylinositol-N-acetylglucosaminyltransferase (GPI-GnT) complex"/>
    <property type="evidence" value="ECO:0007669"/>
    <property type="project" value="TreeGrafter"/>
</dbReference>
<dbReference type="Pfam" id="PF06432">
    <property type="entry name" value="GPI2"/>
    <property type="match status" value="1"/>
</dbReference>
<dbReference type="GO" id="GO:0006506">
    <property type="term" value="P:GPI anchor biosynthetic process"/>
    <property type="evidence" value="ECO:0007669"/>
    <property type="project" value="UniProtKB-KW"/>
</dbReference>
<evidence type="ECO:0000313" key="10">
    <source>
        <dbReference type="EMBL" id="GMG34179.1"/>
    </source>
</evidence>
<keyword evidence="11" id="KW-1185">Reference proteome</keyword>
<accession>A0A9W7DKB8</accession>
<feature type="region of interest" description="Disordered" evidence="8">
    <location>
        <begin position="105"/>
        <end position="130"/>
    </location>
</feature>